<accession>A0A6I2MGP0</accession>
<evidence type="ECO:0000259" key="1">
    <source>
        <dbReference type="PROSITE" id="PS51332"/>
    </source>
</evidence>
<feature type="domain" description="B12-binding" evidence="1">
    <location>
        <begin position="96"/>
        <end position="223"/>
    </location>
</feature>
<dbReference type="Gene3D" id="3.40.50.280">
    <property type="entry name" value="Cobalamin-binding domain"/>
    <property type="match status" value="1"/>
</dbReference>
<dbReference type="InterPro" id="IPR036724">
    <property type="entry name" value="Cobalamin-bd_sf"/>
</dbReference>
<dbReference type="Pfam" id="PF02607">
    <property type="entry name" value="B12-binding_2"/>
    <property type="match status" value="1"/>
</dbReference>
<comment type="caution">
    <text evidence="2">The sequence shown here is derived from an EMBL/GenBank/DDBJ whole genome shotgun (WGS) entry which is preliminary data.</text>
</comment>
<dbReference type="InterPro" id="IPR006158">
    <property type="entry name" value="Cobalamin-bd"/>
</dbReference>
<dbReference type="SUPFAM" id="SSF52242">
    <property type="entry name" value="Cobalamin (vitamin B12)-binding domain"/>
    <property type="match status" value="1"/>
</dbReference>
<evidence type="ECO:0000313" key="2">
    <source>
        <dbReference type="EMBL" id="MRX56206.1"/>
    </source>
</evidence>
<keyword evidence="3" id="KW-1185">Reference proteome</keyword>
<dbReference type="Pfam" id="PF02310">
    <property type="entry name" value="B12-binding"/>
    <property type="match status" value="1"/>
</dbReference>
<dbReference type="Proteomes" id="UP000441585">
    <property type="component" value="Unassembled WGS sequence"/>
</dbReference>
<gene>
    <name evidence="2" type="ORF">GJU41_19795</name>
</gene>
<sequence length="230" mass="26314">MNPVKELSQLFIDGEHSLSWNYLNSMIEADTTSTEVYGFLSDTMDNVGELWEMNRATVADEYVAAAVCKSMISSYYYLKVEQLHKEPNILSPATMKPRVMLLSMRNEEHTIGMMMTSFLFKEYGWEASCIESNVSMNNICQYAEKWKPDVIAFSTSVLCNIPTVIQYMDDLQKLNYSPTIMLGGKLTSDFDLDYYCPPNTVVIQNIDQLGSWIEKSNSRNDRHGNAINRK</sequence>
<dbReference type="GO" id="GO:0046872">
    <property type="term" value="F:metal ion binding"/>
    <property type="evidence" value="ECO:0007669"/>
    <property type="project" value="InterPro"/>
</dbReference>
<dbReference type="AlphaFoldDB" id="A0A6I2MGP0"/>
<dbReference type="InterPro" id="IPR003759">
    <property type="entry name" value="Cbl-bd_cap"/>
</dbReference>
<evidence type="ECO:0000313" key="3">
    <source>
        <dbReference type="Proteomes" id="UP000441585"/>
    </source>
</evidence>
<protein>
    <recommendedName>
        <fullName evidence="1">B12-binding domain-containing protein</fullName>
    </recommendedName>
</protein>
<dbReference type="RefSeq" id="WP_154319349.1">
    <property type="nucleotide sequence ID" value="NZ_CAJFZX010000005.1"/>
</dbReference>
<dbReference type="GO" id="GO:0031419">
    <property type="term" value="F:cobalamin binding"/>
    <property type="evidence" value="ECO:0007669"/>
    <property type="project" value="InterPro"/>
</dbReference>
<dbReference type="Gene3D" id="1.10.1240.10">
    <property type="entry name" value="Methionine synthase domain"/>
    <property type="match status" value="1"/>
</dbReference>
<organism evidence="2 3">
    <name type="scientific">Metabacillus idriensis</name>
    <dbReference type="NCBI Taxonomy" id="324768"/>
    <lineage>
        <taxon>Bacteria</taxon>
        <taxon>Bacillati</taxon>
        <taxon>Bacillota</taxon>
        <taxon>Bacilli</taxon>
        <taxon>Bacillales</taxon>
        <taxon>Bacillaceae</taxon>
        <taxon>Metabacillus</taxon>
    </lineage>
</organism>
<dbReference type="InterPro" id="IPR036594">
    <property type="entry name" value="Meth_synthase_dom"/>
</dbReference>
<name>A0A6I2MGP0_9BACI</name>
<reference evidence="2 3" key="1">
    <citation type="submission" date="2019-11" db="EMBL/GenBank/DDBJ databases">
        <title>Bacillus idriensis genome.</title>
        <authorList>
            <person name="Konopka E.N."/>
            <person name="Newman J.D."/>
        </authorList>
    </citation>
    <scope>NUCLEOTIDE SEQUENCE [LARGE SCALE GENOMIC DNA]</scope>
    <source>
        <strain evidence="2 3">DSM 19097</strain>
    </source>
</reference>
<proteinExistence type="predicted"/>
<dbReference type="EMBL" id="WKKF01000010">
    <property type="protein sequence ID" value="MRX56206.1"/>
    <property type="molecule type" value="Genomic_DNA"/>
</dbReference>
<dbReference type="PROSITE" id="PS51332">
    <property type="entry name" value="B12_BINDING"/>
    <property type="match status" value="1"/>
</dbReference>
<dbReference type="CDD" id="cd02065">
    <property type="entry name" value="B12-binding_like"/>
    <property type="match status" value="1"/>
</dbReference>